<dbReference type="GeneID" id="103273499"/>
<feature type="compositionally biased region" description="Polar residues" evidence="6">
    <location>
        <begin position="20"/>
        <end position="32"/>
    </location>
</feature>
<dbReference type="InterPro" id="IPR007237">
    <property type="entry name" value="CD20-like"/>
</dbReference>
<sequence length="262" mass="27457">MSSKPTSHAEEYGALPSPYPSSNFMSPGSQQPLGLVNPRNQGQGGQPVFITSPGVLAGSQLGQATTQTINPSTQTAAINFKEEAKTLGAIQIVIGLMHIGFGIILGLLSFSIGQSLGFASTAFLGGYPFWGGLSFIISGSLCVSASKEFSLCLIKGSLGMNIVSSIFAIIGVILLVVDMSINGTYYQVYWAVLSGKGISAILFLFSLLELSIACTTAHFANQTITNTNTAVLIVPNAYSNNPLPPELVPPRNVGYPPHPPAY</sequence>
<name>A0A1U7UTC9_CARSF</name>
<keyword evidence="3 7" id="KW-0812">Transmembrane</keyword>
<keyword evidence="4 7" id="KW-1133">Transmembrane helix</keyword>
<protein>
    <submittedName>
        <fullName evidence="9">Membrane-spanning 4-domains subfamily A member 12</fullName>
    </submittedName>
</protein>
<feature type="transmembrane region" description="Helical" evidence="7">
    <location>
        <begin position="158"/>
        <end position="177"/>
    </location>
</feature>
<dbReference type="CTD" id="54860"/>
<dbReference type="PANTHER" id="PTHR23320:SF72">
    <property type="entry name" value="MEMBRANE-SPANNING 4-DOMAINS SUBFAMILY A MEMBER 12"/>
    <property type="match status" value="1"/>
</dbReference>
<evidence type="ECO:0000256" key="7">
    <source>
        <dbReference type="SAM" id="Phobius"/>
    </source>
</evidence>
<proteinExistence type="inferred from homology"/>
<feature type="region of interest" description="Disordered" evidence="6">
    <location>
        <begin position="1"/>
        <end position="38"/>
    </location>
</feature>
<dbReference type="OrthoDB" id="10071849at2759"/>
<feature type="transmembrane region" description="Helical" evidence="7">
    <location>
        <begin position="89"/>
        <end position="112"/>
    </location>
</feature>
<evidence type="ECO:0000256" key="3">
    <source>
        <dbReference type="ARBA" id="ARBA00022692"/>
    </source>
</evidence>
<evidence type="ECO:0000313" key="8">
    <source>
        <dbReference type="Proteomes" id="UP000189704"/>
    </source>
</evidence>
<feature type="transmembrane region" description="Helical" evidence="7">
    <location>
        <begin position="189"/>
        <end position="208"/>
    </location>
</feature>
<feature type="transmembrane region" description="Helical" evidence="7">
    <location>
        <begin position="127"/>
        <end position="146"/>
    </location>
</feature>
<keyword evidence="5 7" id="KW-0472">Membrane</keyword>
<keyword evidence="8" id="KW-1185">Reference proteome</keyword>
<evidence type="ECO:0000256" key="1">
    <source>
        <dbReference type="ARBA" id="ARBA00004141"/>
    </source>
</evidence>
<organism evidence="8 9">
    <name type="scientific">Carlito syrichta</name>
    <name type="common">Philippine tarsier</name>
    <name type="synonym">Tarsius syrichta</name>
    <dbReference type="NCBI Taxonomy" id="1868482"/>
    <lineage>
        <taxon>Eukaryota</taxon>
        <taxon>Metazoa</taxon>
        <taxon>Chordata</taxon>
        <taxon>Craniata</taxon>
        <taxon>Vertebrata</taxon>
        <taxon>Euteleostomi</taxon>
        <taxon>Mammalia</taxon>
        <taxon>Eutheria</taxon>
        <taxon>Euarchontoglires</taxon>
        <taxon>Primates</taxon>
        <taxon>Haplorrhini</taxon>
        <taxon>Tarsiiformes</taxon>
        <taxon>Tarsiidae</taxon>
        <taxon>Carlito</taxon>
    </lineage>
</organism>
<comment type="subcellular location">
    <subcellularLocation>
        <location evidence="1">Membrane</location>
        <topology evidence="1">Multi-pass membrane protein</topology>
    </subcellularLocation>
</comment>
<accession>A0A1U7UTC9</accession>
<dbReference type="Proteomes" id="UP000189704">
    <property type="component" value="Unplaced"/>
</dbReference>
<evidence type="ECO:0000256" key="6">
    <source>
        <dbReference type="SAM" id="MobiDB-lite"/>
    </source>
</evidence>
<dbReference type="STRING" id="1868482.ENSTSYP00000018227"/>
<evidence type="ECO:0000313" key="9">
    <source>
        <dbReference type="RefSeq" id="XP_008069126.1"/>
    </source>
</evidence>
<dbReference type="KEGG" id="csyr:103273499"/>
<reference evidence="9" key="1">
    <citation type="submission" date="2025-08" db="UniProtKB">
        <authorList>
            <consortium name="RefSeq"/>
        </authorList>
    </citation>
    <scope>IDENTIFICATION</scope>
</reference>
<evidence type="ECO:0000256" key="5">
    <source>
        <dbReference type="ARBA" id="ARBA00023136"/>
    </source>
</evidence>
<comment type="similarity">
    <text evidence="2">Belongs to the MS4A family.</text>
</comment>
<dbReference type="InterPro" id="IPR030417">
    <property type="entry name" value="MS4A"/>
</dbReference>
<evidence type="ECO:0000256" key="2">
    <source>
        <dbReference type="ARBA" id="ARBA00009565"/>
    </source>
</evidence>
<dbReference type="AlphaFoldDB" id="A0A1U7UTC9"/>
<dbReference type="OMA" id="APWLDNI"/>
<dbReference type="Pfam" id="PF04103">
    <property type="entry name" value="CD20"/>
    <property type="match status" value="1"/>
</dbReference>
<dbReference type="GO" id="GO:0007166">
    <property type="term" value="P:cell surface receptor signaling pathway"/>
    <property type="evidence" value="ECO:0007669"/>
    <property type="project" value="TreeGrafter"/>
</dbReference>
<dbReference type="RefSeq" id="XP_008069126.1">
    <property type="nucleotide sequence ID" value="XM_008070935.1"/>
</dbReference>
<gene>
    <name evidence="9" type="primary">MS4A12</name>
</gene>
<dbReference type="PANTHER" id="PTHR23320">
    <property type="entry name" value="MEMBRANE-SPANNING 4-DOMAINS SUBFAMILY A MS4A -RELATED"/>
    <property type="match status" value="1"/>
</dbReference>
<dbReference type="GO" id="GO:0005886">
    <property type="term" value="C:plasma membrane"/>
    <property type="evidence" value="ECO:0007669"/>
    <property type="project" value="TreeGrafter"/>
</dbReference>
<evidence type="ECO:0000256" key="4">
    <source>
        <dbReference type="ARBA" id="ARBA00022989"/>
    </source>
</evidence>